<dbReference type="InterPro" id="IPR028098">
    <property type="entry name" value="Glyco_trans_4-like_N"/>
</dbReference>
<dbReference type="KEGG" id="pog:Pogu_2057"/>
<gene>
    <name evidence="3" type="ordered locus">Pogu_2057</name>
</gene>
<proteinExistence type="predicted"/>
<name>H6QB87_PYROT</name>
<dbReference type="GO" id="GO:0016757">
    <property type="term" value="F:glycosyltransferase activity"/>
    <property type="evidence" value="ECO:0007669"/>
    <property type="project" value="InterPro"/>
</dbReference>
<dbReference type="PANTHER" id="PTHR45947:SF3">
    <property type="entry name" value="SULFOQUINOVOSYL TRANSFERASE SQD2"/>
    <property type="match status" value="1"/>
</dbReference>
<evidence type="ECO:0000313" key="3">
    <source>
        <dbReference type="EMBL" id="AFA40084.1"/>
    </source>
</evidence>
<dbReference type="Proteomes" id="UP000009062">
    <property type="component" value="Chromosome"/>
</dbReference>
<dbReference type="eggNOG" id="arCOG01410">
    <property type="taxonomic scope" value="Archaea"/>
</dbReference>
<evidence type="ECO:0000259" key="1">
    <source>
        <dbReference type="Pfam" id="PF00534"/>
    </source>
</evidence>
<reference evidence="3 4" key="1">
    <citation type="journal article" date="2012" name="Stand. Genomic Sci.">
        <title>Complete genome sequence of Pyrobaculum oguniense.</title>
        <authorList>
            <person name="Bernick D.L."/>
            <person name="Karplus K."/>
            <person name="Lui L.M."/>
            <person name="Coker J.K."/>
            <person name="Murphy J.N."/>
            <person name="Chan P.P."/>
            <person name="Cozen A.E."/>
            <person name="Lowe T.M."/>
        </authorList>
    </citation>
    <scope>NUCLEOTIDE SEQUENCE [LARGE SCALE GENOMIC DNA]</scope>
    <source>
        <strain evidence="3 4">TE7</strain>
    </source>
</reference>
<keyword evidence="4" id="KW-1185">Reference proteome</keyword>
<dbReference type="InterPro" id="IPR001296">
    <property type="entry name" value="Glyco_trans_1"/>
</dbReference>
<dbReference type="PANTHER" id="PTHR45947">
    <property type="entry name" value="SULFOQUINOVOSYL TRANSFERASE SQD2"/>
    <property type="match status" value="1"/>
</dbReference>
<dbReference type="Pfam" id="PF00534">
    <property type="entry name" value="Glycos_transf_1"/>
    <property type="match status" value="1"/>
</dbReference>
<sequence>MVKSILILSHEYPPYAFGGVATFTEEIAHYLAQQNYNVYVVTGRSIKRTTIEKSNNLIIIRTAFPDLPIRSVWYSFLSKTLILNLLEKADLVIANAGSASFLAPYIKKNKKFIAIYHGTIESMLSFYRYISVKNLLKYLDPMQFIFYNMLPFYKYLYKLDAQNADLHIAVARHVIDELQNQYPELGKTIKDNSVIIYNGIDVDRFFKLSKHDLKYYRFIFAYVGRLYFTKGITYALESFKLIQRELGDSAEMWIFGDGPLKYWIEKFSRKNSLKTKLFGYVSREFLINLMSKYVSVLIFPSLYEGCPYALLEANALGIPVVAWDLNWSKEFIENGINGYRAFFGDIQMLAERAIDSIEISRKIPIHLIKKYDKKNTFQKYIEIINRLSLK</sequence>
<dbReference type="Pfam" id="PF13439">
    <property type="entry name" value="Glyco_transf_4"/>
    <property type="match status" value="1"/>
</dbReference>
<organism evidence="3 4">
    <name type="scientific">Pyrobaculum oguniense (strain DSM 13380 / JCM 10595 / TE7)</name>
    <dbReference type="NCBI Taxonomy" id="698757"/>
    <lineage>
        <taxon>Archaea</taxon>
        <taxon>Thermoproteota</taxon>
        <taxon>Thermoprotei</taxon>
        <taxon>Thermoproteales</taxon>
        <taxon>Thermoproteaceae</taxon>
        <taxon>Pyrobaculum</taxon>
    </lineage>
</organism>
<dbReference type="Gene3D" id="3.40.50.2000">
    <property type="entry name" value="Glycogen Phosphorylase B"/>
    <property type="match status" value="2"/>
</dbReference>
<dbReference type="InterPro" id="IPR050194">
    <property type="entry name" value="Glycosyltransferase_grp1"/>
</dbReference>
<dbReference type="EMBL" id="CP003316">
    <property type="protein sequence ID" value="AFA40084.1"/>
    <property type="molecule type" value="Genomic_DNA"/>
</dbReference>
<dbReference type="STRING" id="698757.Pogu_2057"/>
<feature type="domain" description="Glycosyl transferase family 1" evidence="1">
    <location>
        <begin position="211"/>
        <end position="358"/>
    </location>
</feature>
<evidence type="ECO:0000313" key="4">
    <source>
        <dbReference type="Proteomes" id="UP000009062"/>
    </source>
</evidence>
<evidence type="ECO:0000259" key="2">
    <source>
        <dbReference type="Pfam" id="PF13439"/>
    </source>
</evidence>
<dbReference type="SUPFAM" id="SSF53756">
    <property type="entry name" value="UDP-Glycosyltransferase/glycogen phosphorylase"/>
    <property type="match status" value="1"/>
</dbReference>
<dbReference type="HOGENOM" id="CLU_009583_2_3_2"/>
<protein>
    <submittedName>
        <fullName evidence="3">Glycosyltransferase</fullName>
    </submittedName>
</protein>
<feature type="domain" description="Glycosyltransferase subfamily 4-like N-terminal" evidence="2">
    <location>
        <begin position="17"/>
        <end position="204"/>
    </location>
</feature>
<accession>H6QB87</accession>
<dbReference type="CDD" id="cd03801">
    <property type="entry name" value="GT4_PimA-like"/>
    <property type="match status" value="1"/>
</dbReference>
<dbReference type="AlphaFoldDB" id="H6QB87"/>